<sequence length="191" mass="21421">MICFHALPLSLFSFRAGLIVATLAICWLPNQVRRIMAAARPKQHWTVAYFRTYITLLPISDTFFFLSSVVNPLLYNISSQQFRNVFLQVLRCHLTLEHANKQKLLRSNLSSVASSGHSRRRPLISISSGRKSSTKSTNKVFLSTFQSNPKPDCSLQKLSLESLEPNAKAMPAETCPDPTSANQNGLCEHEL</sequence>
<dbReference type="Proteomes" id="UP000694421">
    <property type="component" value="Unplaced"/>
</dbReference>
<dbReference type="InterPro" id="IPR052676">
    <property type="entry name" value="Zinc-sensing_GPCR"/>
</dbReference>
<keyword evidence="9" id="KW-1185">Reference proteome</keyword>
<protein>
    <recommendedName>
        <fullName evidence="7">G-protein coupled receptors family 1 profile domain-containing protein</fullName>
    </recommendedName>
</protein>
<evidence type="ECO:0000256" key="5">
    <source>
        <dbReference type="SAM" id="MobiDB-lite"/>
    </source>
</evidence>
<dbReference type="PROSITE" id="PS50262">
    <property type="entry name" value="G_PROTEIN_RECEP_F1_2"/>
    <property type="match status" value="1"/>
</dbReference>
<dbReference type="PANTHER" id="PTHR46752">
    <property type="entry name" value="G-PROTEIN COUPLED RECEPTOR 39"/>
    <property type="match status" value="1"/>
</dbReference>
<organism evidence="8 9">
    <name type="scientific">Salvator merianae</name>
    <name type="common">Argentine black and white tegu</name>
    <name type="synonym">Tupinambis merianae</name>
    <dbReference type="NCBI Taxonomy" id="96440"/>
    <lineage>
        <taxon>Eukaryota</taxon>
        <taxon>Metazoa</taxon>
        <taxon>Chordata</taxon>
        <taxon>Craniata</taxon>
        <taxon>Vertebrata</taxon>
        <taxon>Euteleostomi</taxon>
        <taxon>Lepidosauria</taxon>
        <taxon>Squamata</taxon>
        <taxon>Bifurcata</taxon>
        <taxon>Unidentata</taxon>
        <taxon>Episquamata</taxon>
        <taxon>Laterata</taxon>
        <taxon>Teiioidea</taxon>
        <taxon>Teiidae</taxon>
        <taxon>Salvator</taxon>
    </lineage>
</organism>
<name>A0A8D0C8D8_SALMN</name>
<evidence type="ECO:0000256" key="4">
    <source>
        <dbReference type="ARBA" id="ARBA00023136"/>
    </source>
</evidence>
<dbReference type="GO" id="GO:0016020">
    <property type="term" value="C:membrane"/>
    <property type="evidence" value="ECO:0007669"/>
    <property type="project" value="UniProtKB-SubCell"/>
</dbReference>
<dbReference type="InterPro" id="IPR017452">
    <property type="entry name" value="GPCR_Rhodpsn_7TM"/>
</dbReference>
<evidence type="ECO:0000259" key="7">
    <source>
        <dbReference type="PROSITE" id="PS50262"/>
    </source>
</evidence>
<evidence type="ECO:0000313" key="9">
    <source>
        <dbReference type="Proteomes" id="UP000694421"/>
    </source>
</evidence>
<feature type="compositionally biased region" description="Low complexity" evidence="5">
    <location>
        <begin position="124"/>
        <end position="134"/>
    </location>
</feature>
<dbReference type="GO" id="GO:0004930">
    <property type="term" value="F:G protein-coupled receptor activity"/>
    <property type="evidence" value="ECO:0007669"/>
    <property type="project" value="InterPro"/>
</dbReference>
<dbReference type="PRINTS" id="PR00237">
    <property type="entry name" value="GPCRRHODOPSN"/>
</dbReference>
<dbReference type="PANTHER" id="PTHR46752:SF1">
    <property type="entry name" value="G-PROTEIN COUPLED RECEPTOR 39"/>
    <property type="match status" value="1"/>
</dbReference>
<keyword evidence="2 6" id="KW-0812">Transmembrane</keyword>
<reference evidence="8" key="1">
    <citation type="submission" date="2025-08" db="UniProtKB">
        <authorList>
            <consortium name="Ensembl"/>
        </authorList>
    </citation>
    <scope>IDENTIFICATION</scope>
</reference>
<evidence type="ECO:0000256" key="2">
    <source>
        <dbReference type="ARBA" id="ARBA00022692"/>
    </source>
</evidence>
<dbReference type="Gene3D" id="1.20.1070.10">
    <property type="entry name" value="Rhodopsin 7-helix transmembrane proteins"/>
    <property type="match status" value="1"/>
</dbReference>
<feature type="transmembrane region" description="Helical" evidence="6">
    <location>
        <begin position="6"/>
        <end position="28"/>
    </location>
</feature>
<feature type="transmembrane region" description="Helical" evidence="6">
    <location>
        <begin position="49"/>
        <end position="75"/>
    </location>
</feature>
<dbReference type="OMA" id="IFISSWH"/>
<feature type="domain" description="G-protein coupled receptors family 1 profile" evidence="7">
    <location>
        <begin position="18"/>
        <end position="75"/>
    </location>
</feature>
<dbReference type="InterPro" id="IPR000276">
    <property type="entry name" value="GPCR_Rhodpsn"/>
</dbReference>
<dbReference type="AlphaFoldDB" id="A0A8D0C8D8"/>
<reference evidence="8" key="2">
    <citation type="submission" date="2025-09" db="UniProtKB">
        <authorList>
            <consortium name="Ensembl"/>
        </authorList>
    </citation>
    <scope>IDENTIFICATION</scope>
</reference>
<evidence type="ECO:0000256" key="6">
    <source>
        <dbReference type="SAM" id="Phobius"/>
    </source>
</evidence>
<proteinExistence type="predicted"/>
<dbReference type="Ensembl" id="ENSSMRT00000021691.1">
    <property type="protein sequence ID" value="ENSSMRP00000018515.1"/>
    <property type="gene ID" value="ENSSMRG00000014406.1"/>
</dbReference>
<evidence type="ECO:0000256" key="1">
    <source>
        <dbReference type="ARBA" id="ARBA00004370"/>
    </source>
</evidence>
<feature type="region of interest" description="Disordered" evidence="5">
    <location>
        <begin position="169"/>
        <end position="191"/>
    </location>
</feature>
<dbReference type="SUPFAM" id="SSF81321">
    <property type="entry name" value="Family A G protein-coupled receptor-like"/>
    <property type="match status" value="1"/>
</dbReference>
<evidence type="ECO:0000256" key="3">
    <source>
        <dbReference type="ARBA" id="ARBA00022989"/>
    </source>
</evidence>
<comment type="subcellular location">
    <subcellularLocation>
        <location evidence="1">Membrane</location>
    </subcellularLocation>
</comment>
<keyword evidence="3 6" id="KW-1133">Transmembrane helix</keyword>
<feature type="region of interest" description="Disordered" evidence="5">
    <location>
        <begin position="113"/>
        <end position="134"/>
    </location>
</feature>
<keyword evidence="4 6" id="KW-0472">Membrane</keyword>
<accession>A0A8D0C8D8</accession>
<dbReference type="GeneTree" id="ENSGT01120000271823"/>
<evidence type="ECO:0000313" key="8">
    <source>
        <dbReference type="Ensembl" id="ENSSMRP00000018515.1"/>
    </source>
</evidence>